<reference evidence="2 3" key="1">
    <citation type="submission" date="2011-06" db="EMBL/GenBank/DDBJ databases">
        <title>The Genome Sequence of Fusarium oxysporum FOSC 3-a.</title>
        <authorList>
            <consortium name="The Broad Institute Genome Sequencing Platform"/>
            <person name="Ma L.-J."/>
            <person name="Gale L.R."/>
            <person name="Schwartz D.C."/>
            <person name="Zhou S."/>
            <person name="Corby-Kistler H."/>
            <person name="Young S.K."/>
            <person name="Zeng Q."/>
            <person name="Gargeya S."/>
            <person name="Fitzgerald M."/>
            <person name="Haas B."/>
            <person name="Abouelleil A."/>
            <person name="Alvarado L."/>
            <person name="Arachchi H.M."/>
            <person name="Berlin A."/>
            <person name="Brown A."/>
            <person name="Chapman S.B."/>
            <person name="Chen Z."/>
            <person name="Dunbar C."/>
            <person name="Freedman E."/>
            <person name="Gearin G."/>
            <person name="Gellesch M."/>
            <person name="Goldberg J."/>
            <person name="Griggs A."/>
            <person name="Gujja S."/>
            <person name="Heiman D."/>
            <person name="Howarth C."/>
            <person name="Larson L."/>
            <person name="Lui A."/>
            <person name="MacDonald P.J.P."/>
            <person name="Mehta T."/>
            <person name="Montmayeur A."/>
            <person name="Murphy C."/>
            <person name="Neiman D."/>
            <person name="Pearson M."/>
            <person name="Priest M."/>
            <person name="Roberts A."/>
            <person name="Saif S."/>
            <person name="Shea T."/>
            <person name="Shenoy N."/>
            <person name="Sisk P."/>
            <person name="Stolte C."/>
            <person name="Sykes S."/>
            <person name="Wortman J."/>
            <person name="Nusbaum C."/>
            <person name="Birren B."/>
        </authorList>
    </citation>
    <scope>NUCLEOTIDE SEQUENCE [LARGE SCALE GENOMIC DNA]</scope>
    <source>
        <strain evidence="3">FOSC 3-a</strain>
    </source>
</reference>
<dbReference type="Gene3D" id="2.120.10.70">
    <property type="entry name" value="Fucose-specific lectin"/>
    <property type="match status" value="1"/>
</dbReference>
<name>W9IYD7_FUSOX</name>
<feature type="compositionally biased region" description="Basic and acidic residues" evidence="1">
    <location>
        <begin position="285"/>
        <end position="295"/>
    </location>
</feature>
<sequence>MPDELHLSSNPNEQRPRSSMTLMTTLDDGTTINLTVSPASTASSAVTASTTFTHNSFSFQIHTLSPNQAPPLRTVSPSPEAPCSYKQQPSDKHPKPTGINPPRSKLSSLSKMSGPQLPEDVVAIDTGEKSLLFYVSTNRNGDNQLSYLESIDSSATGDYKIVRITKAKDREAKDDEEDTPSIVVSSKNKQVAAVTWKSVDGIEIRVYYVEKGTKHLREVCKTGNNPWFIGSLSYYKNRSDKFPVRPDTSISASVYAPPSGRYSLRVFAAADNKNAPSIHVHKFKRDPDNGKERWSGEPITEGIAQY</sequence>
<evidence type="ECO:0000313" key="3">
    <source>
        <dbReference type="Proteomes" id="UP000030753"/>
    </source>
</evidence>
<dbReference type="HOGENOM" id="CLU_900433_0_0_1"/>
<dbReference type="EMBL" id="JH717840">
    <property type="protein sequence ID" value="EWY97526.1"/>
    <property type="molecule type" value="Genomic_DNA"/>
</dbReference>
<feature type="region of interest" description="Disordered" evidence="1">
    <location>
        <begin position="285"/>
        <end position="306"/>
    </location>
</feature>
<organism evidence="2 3">
    <name type="scientific">Fusarium oxysporum NRRL 32931</name>
    <dbReference type="NCBI Taxonomy" id="660029"/>
    <lineage>
        <taxon>Eukaryota</taxon>
        <taxon>Fungi</taxon>
        <taxon>Dikarya</taxon>
        <taxon>Ascomycota</taxon>
        <taxon>Pezizomycotina</taxon>
        <taxon>Sordariomycetes</taxon>
        <taxon>Hypocreomycetidae</taxon>
        <taxon>Hypocreales</taxon>
        <taxon>Nectriaceae</taxon>
        <taxon>Fusarium</taxon>
        <taxon>Fusarium oxysporum species complex</taxon>
    </lineage>
</organism>
<gene>
    <name evidence="2" type="ORF">FOYG_02357</name>
</gene>
<protein>
    <recommendedName>
        <fullName evidence="4">Fucose-specific lectin</fullName>
    </recommendedName>
</protein>
<dbReference type="OrthoDB" id="4652505at2759"/>
<proteinExistence type="predicted"/>
<accession>W9IYD7</accession>
<evidence type="ECO:0008006" key="4">
    <source>
        <dbReference type="Google" id="ProtNLM"/>
    </source>
</evidence>
<evidence type="ECO:0000256" key="1">
    <source>
        <dbReference type="SAM" id="MobiDB-lite"/>
    </source>
</evidence>
<feature type="region of interest" description="Disordered" evidence="1">
    <location>
        <begin position="63"/>
        <end position="114"/>
    </location>
</feature>
<dbReference type="AlphaFoldDB" id="W9IYD7"/>
<dbReference type="Proteomes" id="UP000030753">
    <property type="component" value="Unassembled WGS sequence"/>
</dbReference>
<evidence type="ECO:0000313" key="2">
    <source>
        <dbReference type="EMBL" id="EWY97526.1"/>
    </source>
</evidence>